<gene>
    <name evidence="1" type="ORF">CEXT_11011</name>
</gene>
<keyword evidence="2" id="KW-1185">Reference proteome</keyword>
<dbReference type="Proteomes" id="UP001054945">
    <property type="component" value="Unassembled WGS sequence"/>
</dbReference>
<accession>A0AAV4MCY3</accession>
<dbReference type="AlphaFoldDB" id="A0AAV4MCY3"/>
<organism evidence="1 2">
    <name type="scientific">Caerostris extrusa</name>
    <name type="common">Bark spider</name>
    <name type="synonym">Caerostris bankana</name>
    <dbReference type="NCBI Taxonomy" id="172846"/>
    <lineage>
        <taxon>Eukaryota</taxon>
        <taxon>Metazoa</taxon>
        <taxon>Ecdysozoa</taxon>
        <taxon>Arthropoda</taxon>
        <taxon>Chelicerata</taxon>
        <taxon>Arachnida</taxon>
        <taxon>Araneae</taxon>
        <taxon>Araneomorphae</taxon>
        <taxon>Entelegynae</taxon>
        <taxon>Araneoidea</taxon>
        <taxon>Araneidae</taxon>
        <taxon>Caerostris</taxon>
    </lineage>
</organism>
<proteinExistence type="predicted"/>
<sequence>MPQNFEGIFPRDDILGDELHPPIFFSYDNGGIFSVDIYPTINTERTFIPVLLIGFQIEFTQFGNLNSYHDYKCMFYKTCFVR</sequence>
<dbReference type="EMBL" id="BPLR01002115">
    <property type="protein sequence ID" value="GIX70150.1"/>
    <property type="molecule type" value="Genomic_DNA"/>
</dbReference>
<protein>
    <submittedName>
        <fullName evidence="1">Uncharacterized protein</fullName>
    </submittedName>
</protein>
<name>A0AAV4MCY3_CAEEX</name>
<comment type="caution">
    <text evidence="1">The sequence shown here is derived from an EMBL/GenBank/DDBJ whole genome shotgun (WGS) entry which is preliminary data.</text>
</comment>
<evidence type="ECO:0000313" key="1">
    <source>
        <dbReference type="EMBL" id="GIX70150.1"/>
    </source>
</evidence>
<evidence type="ECO:0000313" key="2">
    <source>
        <dbReference type="Proteomes" id="UP001054945"/>
    </source>
</evidence>
<reference evidence="1 2" key="1">
    <citation type="submission" date="2021-06" db="EMBL/GenBank/DDBJ databases">
        <title>Caerostris extrusa draft genome.</title>
        <authorList>
            <person name="Kono N."/>
            <person name="Arakawa K."/>
        </authorList>
    </citation>
    <scope>NUCLEOTIDE SEQUENCE [LARGE SCALE GENOMIC DNA]</scope>
</reference>